<feature type="signal peptide" evidence="1">
    <location>
        <begin position="1"/>
        <end position="18"/>
    </location>
</feature>
<dbReference type="Gene3D" id="3.40.710.10">
    <property type="entry name" value="DD-peptidase/beta-lactamase superfamily"/>
    <property type="match status" value="1"/>
</dbReference>
<comment type="caution">
    <text evidence="2">The sequence shown here is derived from an EMBL/GenBank/DDBJ whole genome shotgun (WGS) entry which is preliminary data.</text>
</comment>
<sequence length="259" mass="26570">MVRLSAYFLLSLISCICAVVVEHDGGTPGFTSAIARMPYDNIGIAVLSNDGNVGGSFTQVIKYRIFDEALGLTPFDFDSLLKPLAAETQGAGPALSRPANATPPTGGFEAIAGKYNDGGYGPVELCLASAVNGSSPSGGSKSCQSLLTNASVILPGVINPAVPTYLVRVDKVFAEFLSLAHYDGDIFNVSALTSYPTGNASAPFWVDGATPGVAGVVATFSSDGNGTGFGITGGAWGAVADDPIGNMVKERSEVWFSKV</sequence>
<evidence type="ECO:0000313" key="2">
    <source>
        <dbReference type="EMBL" id="KAL0946325.1"/>
    </source>
</evidence>
<accession>A0ABR3ISM5</accession>
<name>A0ABR3ISM5_9AGAR</name>
<feature type="chain" id="PRO_5045713245" evidence="1">
    <location>
        <begin position="19"/>
        <end position="259"/>
    </location>
</feature>
<reference evidence="3" key="1">
    <citation type="submission" date="2024-06" db="EMBL/GenBank/DDBJ databases">
        <title>Multi-omics analyses provide insights into the biosynthesis of the anticancer antibiotic pleurotin in Hohenbuehelia grisea.</title>
        <authorList>
            <person name="Weaver J.A."/>
            <person name="Alberti F."/>
        </authorList>
    </citation>
    <scope>NUCLEOTIDE SEQUENCE [LARGE SCALE GENOMIC DNA]</scope>
    <source>
        <strain evidence="3">T-177</strain>
    </source>
</reference>
<dbReference type="PROSITE" id="PS51257">
    <property type="entry name" value="PROKAR_LIPOPROTEIN"/>
    <property type="match status" value="1"/>
</dbReference>
<organism evidence="2 3">
    <name type="scientific">Hohenbuehelia grisea</name>
    <dbReference type="NCBI Taxonomy" id="104357"/>
    <lineage>
        <taxon>Eukaryota</taxon>
        <taxon>Fungi</taxon>
        <taxon>Dikarya</taxon>
        <taxon>Basidiomycota</taxon>
        <taxon>Agaricomycotina</taxon>
        <taxon>Agaricomycetes</taxon>
        <taxon>Agaricomycetidae</taxon>
        <taxon>Agaricales</taxon>
        <taxon>Pleurotineae</taxon>
        <taxon>Pleurotaceae</taxon>
        <taxon>Hohenbuehelia</taxon>
    </lineage>
</organism>
<keyword evidence="1" id="KW-0732">Signal</keyword>
<gene>
    <name evidence="2" type="ORF">HGRIS_012564</name>
</gene>
<protein>
    <submittedName>
        <fullName evidence="2">Uncharacterized protein</fullName>
    </submittedName>
</protein>
<evidence type="ECO:0000256" key="1">
    <source>
        <dbReference type="SAM" id="SignalP"/>
    </source>
</evidence>
<dbReference type="EMBL" id="JASNQZ010000015">
    <property type="protein sequence ID" value="KAL0946325.1"/>
    <property type="molecule type" value="Genomic_DNA"/>
</dbReference>
<proteinExistence type="predicted"/>
<keyword evidence="3" id="KW-1185">Reference proteome</keyword>
<dbReference type="Proteomes" id="UP001556367">
    <property type="component" value="Unassembled WGS sequence"/>
</dbReference>
<dbReference type="InterPro" id="IPR012338">
    <property type="entry name" value="Beta-lactam/transpept-like"/>
</dbReference>
<evidence type="ECO:0000313" key="3">
    <source>
        <dbReference type="Proteomes" id="UP001556367"/>
    </source>
</evidence>